<evidence type="ECO:0000256" key="5">
    <source>
        <dbReference type="ARBA" id="ARBA00020260"/>
    </source>
</evidence>
<evidence type="ECO:0000256" key="17">
    <source>
        <dbReference type="ARBA" id="ARBA00030568"/>
    </source>
</evidence>
<keyword evidence="20" id="KW-1185">Reference proteome</keyword>
<comment type="subcellular location">
    <subcellularLocation>
        <location evidence="3">Chromosome</location>
        <location evidence="3">Centromere</location>
        <location evidence="3">Kinetochore</location>
    </subcellularLocation>
    <subcellularLocation>
        <location evidence="2">Cytoplasm</location>
        <location evidence="2">Cytoskeleton</location>
        <location evidence="2">Spindle</location>
    </subcellularLocation>
    <subcellularLocation>
        <location evidence="1">Nucleus</location>
    </subcellularLocation>
</comment>
<dbReference type="GO" id="GO:0044732">
    <property type="term" value="C:mitotic spindle pole body"/>
    <property type="evidence" value="ECO:0007669"/>
    <property type="project" value="TreeGrafter"/>
</dbReference>
<dbReference type="GO" id="GO:0000278">
    <property type="term" value="P:mitotic cell cycle"/>
    <property type="evidence" value="ECO:0007669"/>
    <property type="project" value="InterPro"/>
</dbReference>
<dbReference type="PANTHER" id="PTHR28036">
    <property type="entry name" value="DASH COMPLEX SUBUNIT DAD2"/>
    <property type="match status" value="1"/>
</dbReference>
<evidence type="ECO:0000313" key="19">
    <source>
        <dbReference type="EMBL" id="QPG97509.1"/>
    </source>
</evidence>
<dbReference type="GO" id="GO:0008608">
    <property type="term" value="P:attachment of spindle microtubules to kinetochore"/>
    <property type="evidence" value="ECO:0007669"/>
    <property type="project" value="TreeGrafter"/>
</dbReference>
<keyword evidence="8" id="KW-0132">Cell division</keyword>
<proteinExistence type="inferred from homology"/>
<dbReference type="Proteomes" id="UP000594364">
    <property type="component" value="Chromosome 2"/>
</dbReference>
<evidence type="ECO:0000256" key="10">
    <source>
        <dbReference type="ARBA" id="ARBA00022776"/>
    </source>
</evidence>
<dbReference type="PANTHER" id="PTHR28036:SF1">
    <property type="entry name" value="DASH COMPLEX SUBUNIT DAD2"/>
    <property type="match status" value="1"/>
</dbReference>
<accession>A0A7S9KQ78</accession>
<reference evidence="19 20" key="1">
    <citation type="journal article" date="2018" name="PLoS Genet.">
        <title>Repeat elements organise 3D genome structure and mediate transcription in the filamentous fungus Epichloe festucae.</title>
        <authorList>
            <person name="Winter D.J."/>
            <person name="Ganley A.R.D."/>
            <person name="Young C.A."/>
            <person name="Liachko I."/>
            <person name="Schardl C.L."/>
            <person name="Dupont P.Y."/>
            <person name="Berry D."/>
            <person name="Ram A."/>
            <person name="Scott B."/>
            <person name="Cox M.P."/>
        </authorList>
    </citation>
    <scope>NUCLEOTIDE SEQUENCE [LARGE SCALE GENOMIC DNA]</scope>
    <source>
        <strain evidence="19 20">Fl1</strain>
    </source>
</reference>
<dbReference type="EMBL" id="CP031386">
    <property type="protein sequence ID" value="QPG97509.1"/>
    <property type="molecule type" value="Genomic_DNA"/>
</dbReference>
<keyword evidence="12" id="KW-0995">Kinetochore</keyword>
<evidence type="ECO:0000256" key="18">
    <source>
        <dbReference type="SAM" id="MobiDB-lite"/>
    </source>
</evidence>
<evidence type="ECO:0000256" key="8">
    <source>
        <dbReference type="ARBA" id="ARBA00022618"/>
    </source>
</evidence>
<evidence type="ECO:0000256" key="14">
    <source>
        <dbReference type="ARBA" id="ARBA00023242"/>
    </source>
</evidence>
<keyword evidence="9" id="KW-0493">Microtubule</keyword>
<evidence type="ECO:0000256" key="6">
    <source>
        <dbReference type="ARBA" id="ARBA00022454"/>
    </source>
</evidence>
<keyword evidence="14" id="KW-0539">Nucleus</keyword>
<evidence type="ECO:0000256" key="1">
    <source>
        <dbReference type="ARBA" id="ARBA00004123"/>
    </source>
</evidence>
<evidence type="ECO:0000256" key="12">
    <source>
        <dbReference type="ARBA" id="ARBA00022838"/>
    </source>
</evidence>
<dbReference type="GO" id="GO:1990023">
    <property type="term" value="C:mitotic spindle midzone"/>
    <property type="evidence" value="ECO:0007669"/>
    <property type="project" value="TreeGrafter"/>
</dbReference>
<evidence type="ECO:0000256" key="2">
    <source>
        <dbReference type="ARBA" id="ARBA00004186"/>
    </source>
</evidence>
<dbReference type="OrthoDB" id="3230169at2759"/>
<evidence type="ECO:0000313" key="20">
    <source>
        <dbReference type="Proteomes" id="UP000594364"/>
    </source>
</evidence>
<keyword evidence="13" id="KW-0206">Cytoskeleton</keyword>
<evidence type="ECO:0000256" key="15">
    <source>
        <dbReference type="ARBA" id="ARBA00023306"/>
    </source>
</evidence>
<dbReference type="InterPro" id="IPR013963">
    <property type="entry name" value="DASH_Dad2"/>
</dbReference>
<evidence type="ECO:0000256" key="11">
    <source>
        <dbReference type="ARBA" id="ARBA00022829"/>
    </source>
</evidence>
<dbReference type="GO" id="GO:0051301">
    <property type="term" value="P:cell division"/>
    <property type="evidence" value="ECO:0007669"/>
    <property type="project" value="UniProtKB-KW"/>
</dbReference>
<evidence type="ECO:0000256" key="4">
    <source>
        <dbReference type="ARBA" id="ARBA00005501"/>
    </source>
</evidence>
<name>A0A7S9KQ78_EPIFF</name>
<keyword evidence="15" id="KW-0131">Cell cycle</keyword>
<dbReference type="Pfam" id="PF08654">
    <property type="entry name" value="DASH_Dad2"/>
    <property type="match status" value="1"/>
</dbReference>
<organism evidence="19 20">
    <name type="scientific">Epichloe festucae (strain Fl1)</name>
    <dbReference type="NCBI Taxonomy" id="877507"/>
    <lineage>
        <taxon>Eukaryota</taxon>
        <taxon>Fungi</taxon>
        <taxon>Dikarya</taxon>
        <taxon>Ascomycota</taxon>
        <taxon>Pezizomycotina</taxon>
        <taxon>Sordariomycetes</taxon>
        <taxon>Hypocreomycetidae</taxon>
        <taxon>Hypocreales</taxon>
        <taxon>Clavicipitaceae</taxon>
        <taxon>Epichloe</taxon>
    </lineage>
</organism>
<evidence type="ECO:0000256" key="9">
    <source>
        <dbReference type="ARBA" id="ARBA00022701"/>
    </source>
</evidence>
<comment type="similarity">
    <text evidence="4">Belongs to the DASH complex DAD2 family.</text>
</comment>
<keyword evidence="7" id="KW-0963">Cytoplasm</keyword>
<feature type="compositionally biased region" description="Low complexity" evidence="18">
    <location>
        <begin position="9"/>
        <end position="27"/>
    </location>
</feature>
<evidence type="ECO:0000256" key="3">
    <source>
        <dbReference type="ARBA" id="ARBA00004629"/>
    </source>
</evidence>
<evidence type="ECO:0000256" key="13">
    <source>
        <dbReference type="ARBA" id="ARBA00023212"/>
    </source>
</evidence>
<keyword evidence="11" id="KW-0159">Chromosome partition</keyword>
<dbReference type="AlphaFoldDB" id="A0A7S9KQ78"/>
<keyword evidence="10" id="KW-0498">Mitosis</keyword>
<evidence type="ECO:0000256" key="16">
    <source>
        <dbReference type="ARBA" id="ARBA00023328"/>
    </source>
</evidence>
<keyword evidence="6" id="KW-0158">Chromosome</keyword>
<dbReference type="GO" id="GO:0005874">
    <property type="term" value="C:microtubule"/>
    <property type="evidence" value="ECO:0007669"/>
    <property type="project" value="UniProtKB-KW"/>
</dbReference>
<sequence>MSYATRSLSSQQMRATSSAASSSHSPALVSRIEEKKAELQNLKELRDLSAAVANRMEALEQKLTTLSDGTEAIAAVMSNWHNVLRAINMASSMLNPNMGNSNFVLSVLLTHDFLLSAAKLAKQPDDATMKDAPESNETLPQTLVRIPTEHAPTLQAQAEAVEAAAAEDDSTMDT</sequence>
<dbReference type="GO" id="GO:0042729">
    <property type="term" value="C:DASH complex"/>
    <property type="evidence" value="ECO:0007669"/>
    <property type="project" value="InterPro"/>
</dbReference>
<evidence type="ECO:0000256" key="7">
    <source>
        <dbReference type="ARBA" id="ARBA00022490"/>
    </source>
</evidence>
<keyword evidence="16" id="KW-0137">Centromere</keyword>
<feature type="region of interest" description="Disordered" evidence="18">
    <location>
        <begin position="1"/>
        <end position="27"/>
    </location>
</feature>
<protein>
    <recommendedName>
        <fullName evidence="5">DASH complex subunit DAD2</fullName>
    </recommendedName>
    <alternativeName>
        <fullName evidence="17">Outer kinetochore protein DAD2</fullName>
    </alternativeName>
</protein>
<gene>
    <name evidence="19" type="ORF">C2857_006431</name>
</gene>